<gene>
    <name evidence="1" type="ORF">HMPREF0016_00550</name>
</gene>
<name>D0SAN0_ACIJO</name>
<dbReference type="HOGENOM" id="CLU_3163506_0_0_6"/>
<accession>D0SAN0</accession>
<reference evidence="2" key="1">
    <citation type="journal article" date="2012" name="PLoS ONE">
        <title>The success of Acinetobacter species; genetic, metabolic and virulence attributes.</title>
        <authorList>
            <person name="Peleg A.Y."/>
            <person name="de Breij A."/>
            <person name="Adams M.D."/>
            <person name="Cerqueira G.M."/>
            <person name="Mocali S."/>
            <person name="Galardini M."/>
            <person name="Nibbering P.H."/>
            <person name="Earl A.M."/>
            <person name="Ward D.V."/>
            <person name="Paterson D.L."/>
            <person name="Seifert H."/>
            <person name="Dijkshoorn L."/>
        </authorList>
    </citation>
    <scope>NUCLEOTIDE SEQUENCE [LARGE SCALE GENOMIC DNA]</scope>
    <source>
        <strain evidence="2">SH046</strain>
    </source>
</reference>
<dbReference type="EMBL" id="GG704964">
    <property type="protein sequence ID" value="EEY97467.1"/>
    <property type="molecule type" value="Genomic_DNA"/>
</dbReference>
<evidence type="ECO:0000313" key="2">
    <source>
        <dbReference type="Proteomes" id="UP000012047"/>
    </source>
</evidence>
<dbReference type="AlphaFoldDB" id="D0SAN0"/>
<organism evidence="1 2">
    <name type="scientific">Acinetobacter johnsonii SH046</name>
    <dbReference type="NCBI Taxonomy" id="575586"/>
    <lineage>
        <taxon>Bacteria</taxon>
        <taxon>Pseudomonadati</taxon>
        <taxon>Pseudomonadota</taxon>
        <taxon>Gammaproteobacteria</taxon>
        <taxon>Moraxellales</taxon>
        <taxon>Moraxellaceae</taxon>
        <taxon>Acinetobacter</taxon>
    </lineage>
</organism>
<proteinExistence type="predicted"/>
<sequence>MYDQYSVPFEGFSVVPHDDGSLLLNFGSNWNFYFHSFNAGKYYHLVQ</sequence>
<evidence type="ECO:0000313" key="1">
    <source>
        <dbReference type="EMBL" id="EEY97467.1"/>
    </source>
</evidence>
<dbReference type="Proteomes" id="UP000012047">
    <property type="component" value="Unassembled WGS sequence"/>
</dbReference>
<protein>
    <submittedName>
        <fullName evidence="1">Uncharacterized protein</fullName>
    </submittedName>
</protein>